<evidence type="ECO:0000256" key="1">
    <source>
        <dbReference type="ARBA" id="ARBA00022722"/>
    </source>
</evidence>
<dbReference type="GO" id="GO:0004518">
    <property type="term" value="F:nuclease activity"/>
    <property type="evidence" value="ECO:0007669"/>
    <property type="project" value="UniProtKB-KW"/>
</dbReference>
<evidence type="ECO:0000313" key="7">
    <source>
        <dbReference type="EMBL" id="NAS23480.1"/>
    </source>
</evidence>
<evidence type="ECO:0000256" key="3">
    <source>
        <dbReference type="ARBA" id="ARBA00022801"/>
    </source>
</evidence>
<keyword evidence="8" id="KW-1185">Reference proteome</keyword>
<evidence type="ECO:0000259" key="5">
    <source>
        <dbReference type="Pfam" id="PF13470"/>
    </source>
</evidence>
<gene>
    <name evidence="7" type="ORF">GT755_17490</name>
</gene>
<reference evidence="7 8" key="1">
    <citation type="submission" date="2020-01" db="EMBL/GenBank/DDBJ databases">
        <title>Herbidospora sp. NEAU-GS84 nov., a novel actinomycete isolated from soil.</title>
        <authorList>
            <person name="Han L."/>
        </authorList>
    </citation>
    <scope>NUCLEOTIDE SEQUENCE [LARGE SCALE GENOMIC DNA]</scope>
    <source>
        <strain evidence="7 8">NEAU-GS84</strain>
    </source>
</reference>
<organism evidence="7 8">
    <name type="scientific">Herbidospora solisilvae</name>
    <dbReference type="NCBI Taxonomy" id="2696284"/>
    <lineage>
        <taxon>Bacteria</taxon>
        <taxon>Bacillati</taxon>
        <taxon>Actinomycetota</taxon>
        <taxon>Actinomycetes</taxon>
        <taxon>Streptosporangiales</taxon>
        <taxon>Streptosporangiaceae</taxon>
        <taxon>Herbidospora</taxon>
    </lineage>
</organism>
<keyword evidence="4" id="KW-0460">Magnesium</keyword>
<dbReference type="InterPro" id="IPR002716">
    <property type="entry name" value="PIN_dom"/>
</dbReference>
<dbReference type="AlphaFoldDB" id="A0A7C9J4C7"/>
<sequence length="188" mass="20866">MPFSAILDACVLYPNALRDTLLRLAEAGTYQPLWSERILAEAQKALIRKGMPEPKVARMLSLVQSAFPEAMVTGWESLERSMANHPKDRHVLAAAVRGHADAIVTFNLRDFARAACRPWDVEPLDPDTFLLHELESAPAVILNVVKDQAAATGRPPHPAMTVEDVLSSLEKCRVPRFVAEVRSRLHRG</sequence>
<dbReference type="GO" id="GO:0016787">
    <property type="term" value="F:hydrolase activity"/>
    <property type="evidence" value="ECO:0007669"/>
    <property type="project" value="UniProtKB-KW"/>
</dbReference>
<feature type="domain" description="PIN" evidence="5">
    <location>
        <begin position="6"/>
        <end position="108"/>
    </location>
</feature>
<proteinExistence type="predicted"/>
<evidence type="ECO:0000313" key="8">
    <source>
        <dbReference type="Proteomes" id="UP000479526"/>
    </source>
</evidence>
<accession>A0A7C9J4C7</accession>
<keyword evidence="3" id="KW-0378">Hydrolase</keyword>
<keyword evidence="2" id="KW-0479">Metal-binding</keyword>
<name>A0A7C9J4C7_9ACTN</name>
<dbReference type="EMBL" id="WXEW01000005">
    <property type="protein sequence ID" value="NAS23480.1"/>
    <property type="molecule type" value="Genomic_DNA"/>
</dbReference>
<dbReference type="Pfam" id="PF26343">
    <property type="entry name" value="VapC50_C"/>
    <property type="match status" value="1"/>
</dbReference>
<dbReference type="Pfam" id="PF13470">
    <property type="entry name" value="PIN_3"/>
    <property type="match status" value="1"/>
</dbReference>
<protein>
    <submittedName>
        <fullName evidence="7">PIN domain-containing protein</fullName>
    </submittedName>
</protein>
<keyword evidence="1" id="KW-0540">Nuclease</keyword>
<dbReference type="Proteomes" id="UP000479526">
    <property type="component" value="Unassembled WGS sequence"/>
</dbReference>
<dbReference type="RefSeq" id="WP_161480766.1">
    <property type="nucleotide sequence ID" value="NZ_WXEW01000005.1"/>
</dbReference>
<evidence type="ECO:0000256" key="4">
    <source>
        <dbReference type="ARBA" id="ARBA00022842"/>
    </source>
</evidence>
<comment type="caution">
    <text evidence="7">The sequence shown here is derived from an EMBL/GenBank/DDBJ whole genome shotgun (WGS) entry which is preliminary data.</text>
</comment>
<evidence type="ECO:0000259" key="6">
    <source>
        <dbReference type="Pfam" id="PF26343"/>
    </source>
</evidence>
<dbReference type="GO" id="GO:0046872">
    <property type="term" value="F:metal ion binding"/>
    <property type="evidence" value="ECO:0007669"/>
    <property type="project" value="UniProtKB-KW"/>
</dbReference>
<dbReference type="InterPro" id="IPR058652">
    <property type="entry name" value="VapC50_C"/>
</dbReference>
<evidence type="ECO:0000256" key="2">
    <source>
        <dbReference type="ARBA" id="ARBA00022723"/>
    </source>
</evidence>
<feature type="domain" description="VapC50 C-terminal" evidence="6">
    <location>
        <begin position="126"/>
        <end position="182"/>
    </location>
</feature>